<dbReference type="InterPro" id="IPR011044">
    <property type="entry name" value="Quino_amine_DH_bsu"/>
</dbReference>
<dbReference type="Proteomes" id="UP000660380">
    <property type="component" value="Unassembled WGS sequence"/>
</dbReference>
<dbReference type="EMBL" id="JACJTA010000159">
    <property type="protein sequence ID" value="MBD2609463.1"/>
    <property type="molecule type" value="Genomic_DNA"/>
</dbReference>
<feature type="region of interest" description="Disordered" evidence="1">
    <location>
        <begin position="38"/>
        <end position="61"/>
    </location>
</feature>
<proteinExistence type="predicted"/>
<dbReference type="SUPFAM" id="SSF50969">
    <property type="entry name" value="YVTN repeat-like/Quinoprotein amine dehydrogenase"/>
    <property type="match status" value="1"/>
</dbReference>
<organism evidence="3 4">
    <name type="scientific">Scytonema hofmannii FACHB-248</name>
    <dbReference type="NCBI Taxonomy" id="1842502"/>
    <lineage>
        <taxon>Bacteria</taxon>
        <taxon>Bacillati</taxon>
        <taxon>Cyanobacteriota</taxon>
        <taxon>Cyanophyceae</taxon>
        <taxon>Nostocales</taxon>
        <taxon>Scytonemataceae</taxon>
        <taxon>Scytonema</taxon>
    </lineage>
</organism>
<sequence>MKLSNACKFPVIVAVSTVFLGLGVNKISANTTIQTVAQTPEYTSETESDDSDNNEPQTESPRNYNIFSALRFIGLSANNTLVTINPKGFGRTVRVRGIDGNLQAIDFRPAKGQLYGLTDTDNLYTINPRNGQATFVSKLNSSFNGGFQSGFDFNPVVDRLRTVGSNDQNFRTNVDTGEVIVDGALAYVSGDVNAGVDPNVTASAYENSVAGATATRLFGIDYDLDVLVLQNPPNAGGLQTVGNLGVNFAPTGGFDIFTDAQGNNMAFAVSGSTLYSIDLSTGAATRIARVSTGFIGLAVTDRN</sequence>
<reference evidence="3 4" key="1">
    <citation type="journal article" date="2020" name="ISME J.">
        <title>Comparative genomics reveals insights into cyanobacterial evolution and habitat adaptation.</title>
        <authorList>
            <person name="Chen M.Y."/>
            <person name="Teng W.K."/>
            <person name="Zhao L."/>
            <person name="Hu C.X."/>
            <person name="Zhou Y.K."/>
            <person name="Han B.P."/>
            <person name="Song L.R."/>
            <person name="Shu W.S."/>
        </authorList>
    </citation>
    <scope>NUCLEOTIDE SEQUENCE [LARGE SCALE GENOMIC DNA]</scope>
    <source>
        <strain evidence="3 4">FACHB-248</strain>
    </source>
</reference>
<dbReference type="Pfam" id="PF14339">
    <property type="entry name" value="DUF4394"/>
    <property type="match status" value="1"/>
</dbReference>
<keyword evidence="4" id="KW-1185">Reference proteome</keyword>
<gene>
    <name evidence="3" type="ORF">H6G81_34480</name>
</gene>
<feature type="compositionally biased region" description="Acidic residues" evidence="1">
    <location>
        <begin position="44"/>
        <end position="53"/>
    </location>
</feature>
<comment type="caution">
    <text evidence="3">The sequence shown here is derived from an EMBL/GenBank/DDBJ whole genome shotgun (WGS) entry which is preliminary data.</text>
</comment>
<evidence type="ECO:0000313" key="4">
    <source>
        <dbReference type="Proteomes" id="UP000660380"/>
    </source>
</evidence>
<dbReference type="InterPro" id="IPR025507">
    <property type="entry name" value="DUF4394"/>
</dbReference>
<protein>
    <submittedName>
        <fullName evidence="3">DUF4394 domain-containing protein</fullName>
    </submittedName>
</protein>
<name>A0ABR8H349_9CYAN</name>
<evidence type="ECO:0000259" key="2">
    <source>
        <dbReference type="Pfam" id="PF14339"/>
    </source>
</evidence>
<evidence type="ECO:0000313" key="3">
    <source>
        <dbReference type="EMBL" id="MBD2609463.1"/>
    </source>
</evidence>
<evidence type="ECO:0000256" key="1">
    <source>
        <dbReference type="SAM" id="MobiDB-lite"/>
    </source>
</evidence>
<dbReference type="RefSeq" id="WP_029637124.1">
    <property type="nucleotide sequence ID" value="NZ_JACJTA010000159.1"/>
</dbReference>
<accession>A0ABR8H349</accession>
<feature type="domain" description="DUF4394" evidence="2">
    <location>
        <begin position="85"/>
        <end position="298"/>
    </location>
</feature>